<dbReference type="OrthoDB" id="8162801at2"/>
<feature type="compositionally biased region" description="Basic and acidic residues" evidence="1">
    <location>
        <begin position="51"/>
        <end position="61"/>
    </location>
</feature>
<keyword evidence="3" id="KW-1185">Reference proteome</keyword>
<sequence>MPETAITVHLGNAEIAALDRHVSTSHSGQTREQVIIEIVARWAAAQMQRSAEPDEGLKPDELNASNDA</sequence>
<gene>
    <name evidence="2" type="ORF">SAMN04488115_102269</name>
</gene>
<protein>
    <recommendedName>
        <fullName evidence="4">Ribbon-helix-helix protein, copG family</fullName>
    </recommendedName>
</protein>
<feature type="region of interest" description="Disordered" evidence="1">
    <location>
        <begin position="47"/>
        <end position="68"/>
    </location>
</feature>
<dbReference type="Proteomes" id="UP000236743">
    <property type="component" value="Unassembled WGS sequence"/>
</dbReference>
<evidence type="ECO:0008006" key="4">
    <source>
        <dbReference type="Google" id="ProtNLM"/>
    </source>
</evidence>
<evidence type="ECO:0000313" key="2">
    <source>
        <dbReference type="EMBL" id="SEF85470.1"/>
    </source>
</evidence>
<name>A0A1H5VE39_9HYPH</name>
<organism evidence="2 3">
    <name type="scientific">Bosea lathyri</name>
    <dbReference type="NCBI Taxonomy" id="1036778"/>
    <lineage>
        <taxon>Bacteria</taxon>
        <taxon>Pseudomonadati</taxon>
        <taxon>Pseudomonadota</taxon>
        <taxon>Alphaproteobacteria</taxon>
        <taxon>Hyphomicrobiales</taxon>
        <taxon>Boseaceae</taxon>
        <taxon>Bosea</taxon>
    </lineage>
</organism>
<accession>A0A1H5VE39</accession>
<reference evidence="2 3" key="1">
    <citation type="submission" date="2016-10" db="EMBL/GenBank/DDBJ databases">
        <authorList>
            <person name="de Groot N.N."/>
        </authorList>
    </citation>
    <scope>NUCLEOTIDE SEQUENCE [LARGE SCALE GENOMIC DNA]</scope>
    <source>
        <strain evidence="2 3">DSM 26656</strain>
    </source>
</reference>
<dbReference type="RefSeq" id="WP_103871516.1">
    <property type="nucleotide sequence ID" value="NZ_FNUY01000002.1"/>
</dbReference>
<dbReference type="AlphaFoldDB" id="A0A1H5VE39"/>
<proteinExistence type="predicted"/>
<evidence type="ECO:0000256" key="1">
    <source>
        <dbReference type="SAM" id="MobiDB-lite"/>
    </source>
</evidence>
<dbReference type="EMBL" id="FNUY01000002">
    <property type="protein sequence ID" value="SEF85470.1"/>
    <property type="molecule type" value="Genomic_DNA"/>
</dbReference>
<evidence type="ECO:0000313" key="3">
    <source>
        <dbReference type="Proteomes" id="UP000236743"/>
    </source>
</evidence>